<keyword evidence="4" id="KW-1185">Reference proteome</keyword>
<dbReference type="SUPFAM" id="SSF48208">
    <property type="entry name" value="Six-hairpin glycosidases"/>
    <property type="match status" value="1"/>
</dbReference>
<accession>A0A7Y9IVU7</accession>
<evidence type="ECO:0000259" key="1">
    <source>
        <dbReference type="Pfam" id="PF00723"/>
    </source>
</evidence>
<reference evidence="3 4" key="1">
    <citation type="submission" date="2020-07" db="EMBL/GenBank/DDBJ databases">
        <title>Genomic Encyclopedia of Type Strains, Phase IV (KMG-V): Genome sequencing to study the core and pangenomes of soil and plant-associated prokaryotes.</title>
        <authorList>
            <person name="Whitman W."/>
        </authorList>
    </citation>
    <scope>NUCLEOTIDE SEQUENCE [LARGE SCALE GENOMIC DNA]</scope>
    <source>
        <strain evidence="3 4">SAS40</strain>
    </source>
</reference>
<dbReference type="GO" id="GO:0005975">
    <property type="term" value="P:carbohydrate metabolic process"/>
    <property type="evidence" value="ECO:0007669"/>
    <property type="project" value="InterPro"/>
</dbReference>
<feature type="domain" description="GH15-like" evidence="1">
    <location>
        <begin position="230"/>
        <end position="594"/>
    </location>
</feature>
<protein>
    <submittedName>
        <fullName evidence="3">GH15 family glucan-1,4-alpha-glucosidase</fullName>
    </submittedName>
</protein>
<dbReference type="RefSeq" id="WP_179587733.1">
    <property type="nucleotide sequence ID" value="NZ_JACBYR010000001.1"/>
</dbReference>
<dbReference type="InterPro" id="IPR012341">
    <property type="entry name" value="6hp_glycosidase-like_sf"/>
</dbReference>
<organism evidence="3 4">
    <name type="scientific">Pigmentiphaga litoralis</name>
    <dbReference type="NCBI Taxonomy" id="516702"/>
    <lineage>
        <taxon>Bacteria</taxon>
        <taxon>Pseudomonadati</taxon>
        <taxon>Pseudomonadota</taxon>
        <taxon>Betaproteobacteria</taxon>
        <taxon>Burkholderiales</taxon>
        <taxon>Alcaligenaceae</taxon>
        <taxon>Pigmentiphaga</taxon>
    </lineage>
</organism>
<dbReference type="Pfam" id="PF00723">
    <property type="entry name" value="Glyco_hydro_15"/>
    <property type="match status" value="1"/>
</dbReference>
<proteinExistence type="predicted"/>
<dbReference type="InterPro" id="IPR011613">
    <property type="entry name" value="GH15-like"/>
</dbReference>
<dbReference type="GO" id="GO:0004553">
    <property type="term" value="F:hydrolase activity, hydrolyzing O-glycosyl compounds"/>
    <property type="evidence" value="ECO:0007669"/>
    <property type="project" value="TreeGrafter"/>
</dbReference>
<dbReference type="EMBL" id="JACBYR010000001">
    <property type="protein sequence ID" value="NYE83991.1"/>
    <property type="molecule type" value="Genomic_DNA"/>
</dbReference>
<name>A0A7Y9IVU7_9BURK</name>
<evidence type="ECO:0000259" key="2">
    <source>
        <dbReference type="Pfam" id="PF19291"/>
    </source>
</evidence>
<dbReference type="AlphaFoldDB" id="A0A7Y9IVU7"/>
<dbReference type="InterPro" id="IPR045582">
    <property type="entry name" value="Trehalase-like_N"/>
</dbReference>
<dbReference type="PANTHER" id="PTHR31616:SF0">
    <property type="entry name" value="GLUCAN 1,4-ALPHA-GLUCOSIDASE"/>
    <property type="match status" value="1"/>
</dbReference>
<dbReference type="Gene3D" id="1.50.10.10">
    <property type="match status" value="1"/>
</dbReference>
<sequence>MSTTGSRPAAPVARIEDYALLGDTLTAALVSRDGSIDWLCVPRFDAPACFAALLGTVDNGCWKIAPATPGYRVDRQYVDGTMVLQTRYATDSGTACVTDFMPHGNATSSIVRIVEGVSGTVPFEMDLVMRFDYGSAVPWVEKADAHTLTAVAGPDMLVLRTDAPLVPQDHHTGSQFAVGPGDRVVFVLSHQPSNEALHAPLDAAAELGRTQAWWEAFANRCPEVGSWSAAVKRSLVTLKALTYGPTGGIVAAATTSLPECIGSERNWDYRYCWLRDATMTLYAFMNLGYFEEAGAWREWLLRSVAGNPEQMQIMYGLGGERRLPEQELPWLDGYEGSRPVRIGNEAATQTQLDIYGEVTDAMMQALRGGLPRHRRSAAIAQVMVPFLEKAWQGKDRGIWEIRGEPRHFTHSKVMAWVAFDRLARAPEDDDPYDDAGWRARCRATADRIHAEVCREGYNTDLGCFVQSYGSRELDASLLQLVLTGFLPPDDPRIVRTVDAIESTLMCDGFVQRYASESGTDGLPPGEGTFLVCSFWLADVYVMMGRRDDALALFERLVDLCNDVGLLAEQWEPKAKRMLGNFPQAFSHIGIINTALNLHRGQTGAGGRAHGVGDAEAAAYA</sequence>
<feature type="domain" description="Trehalase-like N-terminal" evidence="2">
    <location>
        <begin position="13"/>
        <end position="160"/>
    </location>
</feature>
<gene>
    <name evidence="3" type="ORF">FHW18_003262</name>
</gene>
<evidence type="ECO:0000313" key="4">
    <source>
        <dbReference type="Proteomes" id="UP000542125"/>
    </source>
</evidence>
<dbReference type="InterPro" id="IPR008928">
    <property type="entry name" value="6-hairpin_glycosidase_sf"/>
</dbReference>
<dbReference type="PANTHER" id="PTHR31616">
    <property type="entry name" value="TREHALASE"/>
    <property type="match status" value="1"/>
</dbReference>
<comment type="caution">
    <text evidence="3">The sequence shown here is derived from an EMBL/GenBank/DDBJ whole genome shotgun (WGS) entry which is preliminary data.</text>
</comment>
<evidence type="ECO:0000313" key="3">
    <source>
        <dbReference type="EMBL" id="NYE83991.1"/>
    </source>
</evidence>
<dbReference type="Pfam" id="PF19291">
    <property type="entry name" value="TREH_N"/>
    <property type="match status" value="1"/>
</dbReference>
<dbReference type="Proteomes" id="UP000542125">
    <property type="component" value="Unassembled WGS sequence"/>
</dbReference>